<evidence type="ECO:0000313" key="6">
    <source>
        <dbReference type="Proteomes" id="UP000025748"/>
    </source>
</evidence>
<protein>
    <submittedName>
        <fullName evidence="5">Calcineurin-like phosphoesterase family protein</fullName>
    </submittedName>
</protein>
<dbReference type="EMBL" id="JHEM01000014">
    <property type="protein sequence ID" value="KCB24207.1"/>
    <property type="molecule type" value="Genomic_DNA"/>
</dbReference>
<dbReference type="Gene3D" id="3.60.21.10">
    <property type="match status" value="1"/>
</dbReference>
<dbReference type="InterPro" id="IPR041796">
    <property type="entry name" value="Mre11_N"/>
</dbReference>
<evidence type="ECO:0000256" key="1">
    <source>
        <dbReference type="ARBA" id="ARBA00022722"/>
    </source>
</evidence>
<evidence type="ECO:0000313" key="5">
    <source>
        <dbReference type="EMBL" id="KCB24207.1"/>
    </source>
</evidence>
<dbReference type="PANTHER" id="PTHR30337:SF0">
    <property type="entry name" value="NUCLEASE SBCCD SUBUNIT D"/>
    <property type="match status" value="1"/>
</dbReference>
<dbReference type="Pfam" id="PF00149">
    <property type="entry name" value="Metallophos"/>
    <property type="match status" value="1"/>
</dbReference>
<gene>
    <name evidence="5" type="ORF">L544_2147</name>
</gene>
<organism evidence="5 6">
    <name type="scientific">Bordetella hinzii OH87 BAL007II</name>
    <dbReference type="NCBI Taxonomy" id="1331262"/>
    <lineage>
        <taxon>Bacteria</taxon>
        <taxon>Pseudomonadati</taxon>
        <taxon>Pseudomonadota</taxon>
        <taxon>Betaproteobacteria</taxon>
        <taxon>Burkholderiales</taxon>
        <taxon>Alcaligenaceae</taxon>
        <taxon>Bordetella</taxon>
    </lineage>
</organism>
<name>A0ABR4R0T4_9BORD</name>
<dbReference type="CDD" id="cd00840">
    <property type="entry name" value="MPP_Mre11_N"/>
    <property type="match status" value="1"/>
</dbReference>
<dbReference type="Proteomes" id="UP000025748">
    <property type="component" value="Unassembled WGS sequence"/>
</dbReference>
<keyword evidence="3" id="KW-0269">Exonuclease</keyword>
<sequence>MRREGLCHNPGMSSRPISFLHTADWQIGRQYGQFDDDDAAVLAEARLETVARLAALARERGVDAVLVAGDVFDTQAVSDRSIRRLFDALAGYAGPWVMIPGNHDAALAESVWTRARQLDCIPANVHLALQPGVIALPGLAVLAAPLTQRHTYDDVTRVFDSLESPPGLPRVGLAHGSVAGRLPESADAANPIAPDRAERARLDYLALGDWHGCLRVGARCWYAGTPEPDRFRGNAPGFALHVRLAGGEPEVEQVAVGRYRWLDWDVELALPADAEMLEARLQALQADDVLRLSLRGSVSLAAWERLAQAIGRAEARLRALRLEHEALGLEPDEADFAVLDGGGYVGEVAARLRAMQGDPQAAPVAREALRILMRLAREERGA</sequence>
<dbReference type="SUPFAM" id="SSF56300">
    <property type="entry name" value="Metallo-dependent phosphatases"/>
    <property type="match status" value="1"/>
</dbReference>
<keyword evidence="1" id="KW-0540">Nuclease</keyword>
<dbReference type="InterPro" id="IPR029052">
    <property type="entry name" value="Metallo-depent_PP-like"/>
</dbReference>
<dbReference type="PANTHER" id="PTHR30337">
    <property type="entry name" value="COMPONENT OF ATP-DEPENDENT DSDNA EXONUCLEASE"/>
    <property type="match status" value="1"/>
</dbReference>
<accession>A0ABR4R0T4</accession>
<dbReference type="PIRSF" id="PIRSF033093">
    <property type="entry name" value="UCP_ML1119"/>
    <property type="match status" value="1"/>
</dbReference>
<evidence type="ECO:0000256" key="3">
    <source>
        <dbReference type="ARBA" id="ARBA00022839"/>
    </source>
</evidence>
<feature type="domain" description="Calcineurin-like phosphoesterase" evidence="4">
    <location>
        <begin position="18"/>
        <end position="111"/>
    </location>
</feature>
<dbReference type="InterPro" id="IPR004843">
    <property type="entry name" value="Calcineurin-like_PHP"/>
</dbReference>
<reference evidence="5 6" key="1">
    <citation type="submission" date="2014-03" db="EMBL/GenBank/DDBJ databases">
        <title>Genome sequence of Bordetella hinzii.</title>
        <authorList>
            <person name="Register K."/>
            <person name="Harvill E."/>
            <person name="Goodfield L.L."/>
            <person name="Ivanov Y.V."/>
            <person name="Meyer J.A."/>
            <person name="Muse S.J."/>
            <person name="Jacobs N."/>
            <person name="Bendor L."/>
            <person name="Smallridge W.E."/>
            <person name="Brinkac L.M."/>
            <person name="Sanka R."/>
            <person name="Kim M."/>
            <person name="Losada L."/>
        </authorList>
    </citation>
    <scope>NUCLEOTIDE SEQUENCE [LARGE SCALE GENOMIC DNA]</scope>
    <source>
        <strain evidence="5 6">OH87 BAL007II</strain>
    </source>
</reference>
<dbReference type="InterPro" id="IPR050535">
    <property type="entry name" value="DNA_Repair-Maintenance_Comp"/>
</dbReference>
<comment type="caution">
    <text evidence="5">The sequence shown here is derived from an EMBL/GenBank/DDBJ whole genome shotgun (WGS) entry which is preliminary data.</text>
</comment>
<keyword evidence="6" id="KW-1185">Reference proteome</keyword>
<proteinExistence type="predicted"/>
<evidence type="ECO:0000256" key="2">
    <source>
        <dbReference type="ARBA" id="ARBA00022801"/>
    </source>
</evidence>
<dbReference type="InterPro" id="IPR014577">
    <property type="entry name" value="UCP033093_metalloPase"/>
</dbReference>
<keyword evidence="2" id="KW-0378">Hydrolase</keyword>
<evidence type="ECO:0000259" key="4">
    <source>
        <dbReference type="Pfam" id="PF00149"/>
    </source>
</evidence>